<gene>
    <name evidence="3" type="ORF">FHU10_1607</name>
</gene>
<dbReference type="InterPro" id="IPR050263">
    <property type="entry name" value="Bact_Fimbrial_Adh_Pro"/>
</dbReference>
<dbReference type="GO" id="GO:0009289">
    <property type="term" value="C:pilus"/>
    <property type="evidence" value="ECO:0007669"/>
    <property type="project" value="InterPro"/>
</dbReference>
<dbReference type="InterPro" id="IPR000259">
    <property type="entry name" value="Adhesion_dom_fimbrial"/>
</dbReference>
<dbReference type="InterPro" id="IPR008966">
    <property type="entry name" value="Adhesion_dom_sf"/>
</dbReference>
<dbReference type="Pfam" id="PF00419">
    <property type="entry name" value="Fimbrial"/>
    <property type="match status" value="1"/>
</dbReference>
<feature type="chain" id="PRO_5022148824" evidence="1">
    <location>
        <begin position="20"/>
        <end position="166"/>
    </location>
</feature>
<dbReference type="OrthoDB" id="6462343at2"/>
<dbReference type="SUPFAM" id="SSF49401">
    <property type="entry name" value="Bacterial adhesins"/>
    <property type="match status" value="1"/>
</dbReference>
<evidence type="ECO:0000259" key="2">
    <source>
        <dbReference type="Pfam" id="PF00419"/>
    </source>
</evidence>
<feature type="signal peptide" evidence="1">
    <location>
        <begin position="1"/>
        <end position="19"/>
    </location>
</feature>
<dbReference type="InterPro" id="IPR036937">
    <property type="entry name" value="Adhesion_dom_fimbrial_sf"/>
</dbReference>
<feature type="domain" description="Fimbrial-type adhesion" evidence="2">
    <location>
        <begin position="24"/>
        <end position="165"/>
    </location>
</feature>
<dbReference type="GO" id="GO:0043709">
    <property type="term" value="P:cell adhesion involved in single-species biofilm formation"/>
    <property type="evidence" value="ECO:0007669"/>
    <property type="project" value="TreeGrafter"/>
</dbReference>
<name>A0A559T3G7_SERFO</name>
<organism evidence="3">
    <name type="scientific">Serratia fonticola</name>
    <dbReference type="NCBI Taxonomy" id="47917"/>
    <lineage>
        <taxon>Bacteria</taxon>
        <taxon>Pseudomonadati</taxon>
        <taxon>Pseudomonadota</taxon>
        <taxon>Gammaproteobacteria</taxon>
        <taxon>Enterobacterales</taxon>
        <taxon>Yersiniaceae</taxon>
        <taxon>Serratia</taxon>
    </lineage>
</organism>
<evidence type="ECO:0000256" key="1">
    <source>
        <dbReference type="SAM" id="SignalP"/>
    </source>
</evidence>
<dbReference type="AlphaFoldDB" id="A0A559T3G7"/>
<reference evidence="3" key="1">
    <citation type="submission" date="2019-06" db="EMBL/GenBank/DDBJ databases">
        <authorList>
            <person name="Deangelis K."/>
            <person name="Huntemann M."/>
            <person name="Clum A."/>
            <person name="Pillay M."/>
            <person name="Palaniappan K."/>
            <person name="Varghese N."/>
            <person name="Mikhailova N."/>
            <person name="Stamatis D."/>
            <person name="Reddy T."/>
            <person name="Daum C."/>
            <person name="Shapiro N."/>
            <person name="Ivanova N."/>
            <person name="Kyrpides N."/>
            <person name="Woyke T."/>
        </authorList>
    </citation>
    <scope>NUCLEOTIDE SEQUENCE [LARGE SCALE GENOMIC DNA]</scope>
    <source>
        <strain evidence="3">128R</strain>
    </source>
</reference>
<dbReference type="Gene3D" id="2.60.40.1090">
    <property type="entry name" value="Fimbrial-type adhesion domain"/>
    <property type="match status" value="1"/>
</dbReference>
<dbReference type="PANTHER" id="PTHR33420">
    <property type="entry name" value="FIMBRIAL SUBUNIT ELFA-RELATED"/>
    <property type="match status" value="1"/>
</dbReference>
<proteinExistence type="predicted"/>
<reference evidence="3" key="2">
    <citation type="submission" date="2019-08" db="EMBL/GenBank/DDBJ databases">
        <title>Investigation of anaerobic lignin degradation for improved lignocellulosic biofuels.</title>
        <authorList>
            <person name="Deangelis K.PhD."/>
        </authorList>
    </citation>
    <scope>NUCLEOTIDE SEQUENCE [LARGE SCALE GENOMIC DNA]</scope>
    <source>
        <strain evidence="3">128R</strain>
    </source>
</reference>
<protein>
    <submittedName>
        <fullName evidence="3">Type 1 fimbria pilin</fullName>
    </submittedName>
</protein>
<accession>A0A559T3G7</accession>
<evidence type="ECO:0000313" key="3">
    <source>
        <dbReference type="EMBL" id="TVZ69132.1"/>
    </source>
</evidence>
<dbReference type="EMBL" id="VISQ01000001">
    <property type="protein sequence ID" value="TVZ69132.1"/>
    <property type="molecule type" value="Genomic_DNA"/>
</dbReference>
<sequence>MKKVLFITGLFFFVGNVLADTDVNFKGTLIVDPCIVSTSSAEQTIEFGNIAASTFINHNRSAGERFKITLAECDLSLGSTVSITFNGTAAGQQPDAFSVTGTAEGIGIALEDAEGKTITPNVSLESSPLNAGETVLEYMAYVQGPDYKGIKQGSFVSQVTFTLAYE</sequence>
<comment type="caution">
    <text evidence="3">The sequence shown here is derived from an EMBL/GenBank/DDBJ whole genome shotgun (WGS) entry which is preliminary data.</text>
</comment>
<keyword evidence="1" id="KW-0732">Signal</keyword>
<dbReference type="PANTHER" id="PTHR33420:SF26">
    <property type="entry name" value="FIMBRIAL SUBUNIT"/>
    <property type="match status" value="1"/>
</dbReference>